<organism evidence="2 3">
    <name type="scientific">Pseudomonas quercus</name>
    <dbReference type="NCBI Taxonomy" id="2722792"/>
    <lineage>
        <taxon>Bacteria</taxon>
        <taxon>Pseudomonadati</taxon>
        <taxon>Pseudomonadota</taxon>
        <taxon>Gammaproteobacteria</taxon>
        <taxon>Pseudomonadales</taxon>
        <taxon>Pseudomonadaceae</taxon>
        <taxon>Pseudomonas</taxon>
    </lineage>
</organism>
<dbReference type="Gene3D" id="1.10.150.280">
    <property type="entry name" value="AF1531-like domain"/>
    <property type="match status" value="1"/>
</dbReference>
<keyword evidence="3" id="KW-1185">Reference proteome</keyword>
<dbReference type="InterPro" id="IPR004509">
    <property type="entry name" value="Competence_ComEA_HhH"/>
</dbReference>
<sequence>MRKTLLPSVLLAALAFSSLTAHAAPPTPAAPAMADSMANPMAGAMVNLNTADAATLQKELAGIGAAKANAIVAFREANGPFASVDELLEVQGIGQALVDRNRNRLAVK</sequence>
<evidence type="ECO:0000256" key="1">
    <source>
        <dbReference type="SAM" id="SignalP"/>
    </source>
</evidence>
<dbReference type="EMBL" id="JAAVJI010000009">
    <property type="protein sequence ID" value="NJP02136.1"/>
    <property type="molecule type" value="Genomic_DNA"/>
</dbReference>
<dbReference type="InterPro" id="IPR010994">
    <property type="entry name" value="RuvA_2-like"/>
</dbReference>
<dbReference type="Pfam" id="PF12836">
    <property type="entry name" value="HHH_3"/>
    <property type="match status" value="1"/>
</dbReference>
<dbReference type="PANTHER" id="PTHR21180:SF32">
    <property type="entry name" value="ENDONUCLEASE_EXONUCLEASE_PHOSPHATASE FAMILY DOMAIN-CONTAINING PROTEIN 1"/>
    <property type="match status" value="1"/>
</dbReference>
<feature type="signal peptide" evidence="1">
    <location>
        <begin position="1"/>
        <end position="23"/>
    </location>
</feature>
<dbReference type="Proteomes" id="UP000746535">
    <property type="component" value="Unassembled WGS sequence"/>
</dbReference>
<dbReference type="InterPro" id="IPR051675">
    <property type="entry name" value="Endo/Exo/Phosphatase_dom_1"/>
</dbReference>
<keyword evidence="1" id="KW-0732">Signal</keyword>
<proteinExistence type="predicted"/>
<dbReference type="SUPFAM" id="SSF47781">
    <property type="entry name" value="RuvA domain 2-like"/>
    <property type="match status" value="1"/>
</dbReference>
<protein>
    <submittedName>
        <fullName evidence="2">Helix-hairpin-helix domain-containing protein</fullName>
    </submittedName>
</protein>
<dbReference type="PANTHER" id="PTHR21180">
    <property type="entry name" value="ENDONUCLEASE/EXONUCLEASE/PHOSPHATASE FAMILY DOMAIN-CONTAINING PROTEIN 1"/>
    <property type="match status" value="1"/>
</dbReference>
<evidence type="ECO:0000313" key="3">
    <source>
        <dbReference type="Proteomes" id="UP000746535"/>
    </source>
</evidence>
<feature type="chain" id="PRO_5047308075" evidence="1">
    <location>
        <begin position="24"/>
        <end position="108"/>
    </location>
</feature>
<comment type="caution">
    <text evidence="2">The sequence shown here is derived from an EMBL/GenBank/DDBJ whole genome shotgun (WGS) entry which is preliminary data.</text>
</comment>
<name>A0ABX0YGI4_9PSED</name>
<dbReference type="NCBIfam" id="TIGR00426">
    <property type="entry name" value="competence protein ComEA helix-hairpin-helix repeat region"/>
    <property type="match status" value="1"/>
</dbReference>
<gene>
    <name evidence="2" type="ORF">HBH25_14895</name>
</gene>
<evidence type="ECO:0000313" key="2">
    <source>
        <dbReference type="EMBL" id="NJP02136.1"/>
    </source>
</evidence>
<reference evidence="2 3" key="1">
    <citation type="submission" date="2020-03" db="EMBL/GenBank/DDBJ databases">
        <authorList>
            <person name="Wang L."/>
            <person name="He N."/>
            <person name="Li Y."/>
            <person name="Fang Y."/>
            <person name="Zhang F."/>
        </authorList>
    </citation>
    <scope>NUCLEOTIDE SEQUENCE [LARGE SCALE GENOMIC DNA]</scope>
    <source>
        <strain evidence="3">hsmgli-8</strain>
    </source>
</reference>
<accession>A0ABX0YGI4</accession>
<dbReference type="RefSeq" id="WP_168084710.1">
    <property type="nucleotide sequence ID" value="NZ_JAAVJI010000009.1"/>
</dbReference>